<protein>
    <submittedName>
        <fullName evidence="1">SGNH/GDSL hydrolase family protein</fullName>
    </submittedName>
</protein>
<sequence length="348" mass="40511">MYRKFLKNFTITAAILFIAAAALVLFFDPFFHYHGPAGPLKAVLTKKEYQGIGTIRNFNYDSLLVGSSTAENFNNKWFDEAFDAVTIKAIKSSGITAQLDYYLNQAFEEREIKNIFYSLDLFALGGDPEAEFPDDSMPLYLYDKNPFNDINYLLNKDVIFEDIPYMLAETFLDDYDEGASYNWAQYKTFGTQEALSHYDRPAEITPMKTEDQYKALIDANVDLLIKQVNAHPETTFYFFYPPYSLLWWDNMTRSGELNQVLYAAQASAQALLSCDNVKLYYFQNDPDIIYNLDLYMDPIHFTADINHYMVTQMQQGNYRLTPQNYLSELQKMRELVQEMEESEIGKYY</sequence>
<accession>A0A3E3IXA1</accession>
<comment type="caution">
    <text evidence="1">The sequence shown here is derived from an EMBL/GenBank/DDBJ whole genome shotgun (WGS) entry which is preliminary data.</text>
</comment>
<gene>
    <name evidence="1" type="ORF">DWY69_11850</name>
</gene>
<dbReference type="GO" id="GO:0016787">
    <property type="term" value="F:hydrolase activity"/>
    <property type="evidence" value="ECO:0007669"/>
    <property type="project" value="UniProtKB-KW"/>
</dbReference>
<name>A0A3E3IXA1_9FIRM</name>
<reference evidence="1 2" key="1">
    <citation type="submission" date="2018-08" db="EMBL/GenBank/DDBJ databases">
        <title>A genome reference for cultivated species of the human gut microbiota.</title>
        <authorList>
            <person name="Zou Y."/>
            <person name="Xue W."/>
            <person name="Luo G."/>
        </authorList>
    </citation>
    <scope>NUCLEOTIDE SEQUENCE [LARGE SCALE GENOMIC DNA]</scope>
    <source>
        <strain evidence="1 2">AF26-4BH</strain>
    </source>
</reference>
<proteinExistence type="predicted"/>
<organism evidence="1 2">
    <name type="scientific">Eisenbergiella massiliensis</name>
    <dbReference type="NCBI Taxonomy" id="1720294"/>
    <lineage>
        <taxon>Bacteria</taxon>
        <taxon>Bacillati</taxon>
        <taxon>Bacillota</taxon>
        <taxon>Clostridia</taxon>
        <taxon>Lachnospirales</taxon>
        <taxon>Lachnospiraceae</taxon>
        <taxon>Eisenbergiella</taxon>
    </lineage>
</organism>
<dbReference type="Proteomes" id="UP000261166">
    <property type="component" value="Unassembled WGS sequence"/>
</dbReference>
<keyword evidence="1" id="KW-0378">Hydrolase</keyword>
<dbReference type="AlphaFoldDB" id="A0A3E3IXA1"/>
<evidence type="ECO:0000313" key="2">
    <source>
        <dbReference type="Proteomes" id="UP000261166"/>
    </source>
</evidence>
<evidence type="ECO:0000313" key="1">
    <source>
        <dbReference type="EMBL" id="RGE71724.1"/>
    </source>
</evidence>
<dbReference type="EMBL" id="QVLU01000009">
    <property type="protein sequence ID" value="RGE71724.1"/>
    <property type="molecule type" value="Genomic_DNA"/>
</dbReference>
<dbReference type="OrthoDB" id="996097at2"/>
<dbReference type="RefSeq" id="WP_025487980.1">
    <property type="nucleotide sequence ID" value="NZ_CALBAU010000150.1"/>
</dbReference>